<accession>A0A9P8CCC5</accession>
<keyword evidence="2" id="KW-0732">Signal</keyword>
<comment type="caution">
    <text evidence="3">The sequence shown here is derived from an EMBL/GenBank/DDBJ whole genome shotgun (WGS) entry which is preliminary data.</text>
</comment>
<reference evidence="3" key="1">
    <citation type="journal article" date="2021" name="IMA Fungus">
        <title>Genomic characterization of three marine fungi, including Emericellopsis atlantica sp. nov. with signatures of a generalist lifestyle and marine biomass degradation.</title>
        <authorList>
            <person name="Hagestad O.C."/>
            <person name="Hou L."/>
            <person name="Andersen J.H."/>
            <person name="Hansen E.H."/>
            <person name="Altermark B."/>
            <person name="Li C."/>
            <person name="Kuhnert E."/>
            <person name="Cox R.J."/>
            <person name="Crous P.W."/>
            <person name="Spatafora J.W."/>
            <person name="Lail K."/>
            <person name="Amirebrahimi M."/>
            <person name="Lipzen A."/>
            <person name="Pangilinan J."/>
            <person name="Andreopoulos W."/>
            <person name="Hayes R.D."/>
            <person name="Ng V."/>
            <person name="Grigoriev I.V."/>
            <person name="Jackson S.A."/>
            <person name="Sutton T.D.S."/>
            <person name="Dobson A.D.W."/>
            <person name="Rama T."/>
        </authorList>
    </citation>
    <scope>NUCLEOTIDE SEQUENCE</scope>
    <source>
        <strain evidence="3">TRa3180A</strain>
    </source>
</reference>
<feature type="chain" id="PRO_5040462898" description="Secreted protein" evidence="2">
    <location>
        <begin position="25"/>
        <end position="77"/>
    </location>
</feature>
<proteinExistence type="predicted"/>
<feature type="compositionally biased region" description="Polar residues" evidence="1">
    <location>
        <begin position="55"/>
        <end position="66"/>
    </location>
</feature>
<dbReference type="AlphaFoldDB" id="A0A9P8CCC5"/>
<evidence type="ECO:0000256" key="1">
    <source>
        <dbReference type="SAM" id="MobiDB-lite"/>
    </source>
</evidence>
<evidence type="ECO:0000313" key="3">
    <source>
        <dbReference type="EMBL" id="KAG9241470.1"/>
    </source>
</evidence>
<evidence type="ECO:0000256" key="2">
    <source>
        <dbReference type="SAM" id="SignalP"/>
    </source>
</evidence>
<name>A0A9P8CCC5_9HELO</name>
<protein>
    <recommendedName>
        <fullName evidence="5">Secreted protein</fullName>
    </recommendedName>
</protein>
<dbReference type="Proteomes" id="UP000887226">
    <property type="component" value="Unassembled WGS sequence"/>
</dbReference>
<feature type="signal peptide" evidence="2">
    <location>
        <begin position="1"/>
        <end position="24"/>
    </location>
</feature>
<evidence type="ECO:0000313" key="4">
    <source>
        <dbReference type="Proteomes" id="UP000887226"/>
    </source>
</evidence>
<gene>
    <name evidence="3" type="ORF">BJ878DRAFT_227406</name>
</gene>
<keyword evidence="4" id="KW-1185">Reference proteome</keyword>
<dbReference type="EMBL" id="MU254208">
    <property type="protein sequence ID" value="KAG9241470.1"/>
    <property type="molecule type" value="Genomic_DNA"/>
</dbReference>
<evidence type="ECO:0008006" key="5">
    <source>
        <dbReference type="Google" id="ProtNLM"/>
    </source>
</evidence>
<organism evidence="3 4">
    <name type="scientific">Calycina marina</name>
    <dbReference type="NCBI Taxonomy" id="1763456"/>
    <lineage>
        <taxon>Eukaryota</taxon>
        <taxon>Fungi</taxon>
        <taxon>Dikarya</taxon>
        <taxon>Ascomycota</taxon>
        <taxon>Pezizomycotina</taxon>
        <taxon>Leotiomycetes</taxon>
        <taxon>Helotiales</taxon>
        <taxon>Pezizellaceae</taxon>
        <taxon>Calycina</taxon>
    </lineage>
</organism>
<feature type="region of interest" description="Disordered" evidence="1">
    <location>
        <begin position="55"/>
        <end position="77"/>
    </location>
</feature>
<sequence>MTFTQKSRICACFFALLCSNLCRSVFWHHVKCNPSYLRGFLFRIMRSFSTYKNSFSNSASSDNVTLLVSPHPSQRPR</sequence>